<reference evidence="8 9" key="1">
    <citation type="journal article" date="2018" name="Proc. Natl. Acad. Sci. U.S.A.">
        <title>Draft genome sequence of Camellia sinensis var. sinensis provides insights into the evolution of the tea genome and tea quality.</title>
        <authorList>
            <person name="Wei C."/>
            <person name="Yang H."/>
            <person name="Wang S."/>
            <person name="Zhao J."/>
            <person name="Liu C."/>
            <person name="Gao L."/>
            <person name="Xia E."/>
            <person name="Lu Y."/>
            <person name="Tai Y."/>
            <person name="She G."/>
            <person name="Sun J."/>
            <person name="Cao H."/>
            <person name="Tong W."/>
            <person name="Gao Q."/>
            <person name="Li Y."/>
            <person name="Deng W."/>
            <person name="Jiang X."/>
            <person name="Wang W."/>
            <person name="Chen Q."/>
            <person name="Zhang S."/>
            <person name="Li H."/>
            <person name="Wu J."/>
            <person name="Wang P."/>
            <person name="Li P."/>
            <person name="Shi C."/>
            <person name="Zheng F."/>
            <person name="Jian J."/>
            <person name="Huang B."/>
            <person name="Shan D."/>
            <person name="Shi M."/>
            <person name="Fang C."/>
            <person name="Yue Y."/>
            <person name="Li F."/>
            <person name="Li D."/>
            <person name="Wei S."/>
            <person name="Han B."/>
            <person name="Jiang C."/>
            <person name="Yin Y."/>
            <person name="Xia T."/>
            <person name="Zhang Z."/>
            <person name="Bennetzen J.L."/>
            <person name="Zhao S."/>
            <person name="Wan X."/>
        </authorList>
    </citation>
    <scope>NUCLEOTIDE SEQUENCE [LARGE SCALE GENOMIC DNA]</scope>
    <source>
        <strain evidence="9">cv. Shuchazao</strain>
        <tissue evidence="8">Leaf</tissue>
    </source>
</reference>
<protein>
    <recommendedName>
        <fullName evidence="4">Basic blue protein</fullName>
    </recommendedName>
    <alternativeName>
        <fullName evidence="5">Plantacyanin</fullName>
    </alternativeName>
</protein>
<dbReference type="PROSITE" id="PS00196">
    <property type="entry name" value="COPPER_BLUE"/>
    <property type="match status" value="1"/>
</dbReference>
<evidence type="ECO:0000256" key="5">
    <source>
        <dbReference type="ARBA" id="ARBA00082491"/>
    </source>
</evidence>
<evidence type="ECO:0000256" key="3">
    <source>
        <dbReference type="ARBA" id="ARBA00023157"/>
    </source>
</evidence>
<feature type="transmembrane region" description="Helical" evidence="6">
    <location>
        <begin position="6"/>
        <end position="24"/>
    </location>
</feature>
<feature type="domain" description="Phytocyanin" evidence="7">
    <location>
        <begin position="156"/>
        <end position="288"/>
    </location>
</feature>
<keyword evidence="6" id="KW-1133">Transmembrane helix</keyword>
<evidence type="ECO:0000313" key="8">
    <source>
        <dbReference type="EMBL" id="THG05503.1"/>
    </source>
</evidence>
<dbReference type="AlphaFoldDB" id="A0A4S4DQX3"/>
<sequence>MAHQGRGNAIIIAVALVVCMVVLLRFEVVQGASFTVGDAGGWTFSVSGWPNGKSFKAGDILQFNYGPGNHNVVVVGKADHDNCNVPNGAKTYTSGRDQIRLAKGPNYFICGIPGHCQAGMSIACSEREKISQGIGIAVVAAATVVLCLMVVTAEATTYTVGGAGGWTFNSVGWPNGKRFRAGDILGVSKLDYNEGYRLNSNLKFVIFSLLSQGTGTWTTGLPCPLQSLEGHNVVSVNKAGYDSCKAPAGARVFSSGKDQIKLVKGQNFFICSLPGHCGSGMKIAVTAA</sequence>
<dbReference type="Gene3D" id="2.60.40.420">
    <property type="entry name" value="Cupredoxins - blue copper proteins"/>
    <property type="match status" value="2"/>
</dbReference>
<dbReference type="GO" id="GO:0009055">
    <property type="term" value="F:electron transfer activity"/>
    <property type="evidence" value="ECO:0007669"/>
    <property type="project" value="InterPro"/>
</dbReference>
<keyword evidence="2" id="KW-0186">Copper</keyword>
<dbReference type="GO" id="GO:0046872">
    <property type="term" value="F:metal ion binding"/>
    <property type="evidence" value="ECO:0007669"/>
    <property type="project" value="UniProtKB-KW"/>
</dbReference>
<dbReference type="EMBL" id="SDRB02010604">
    <property type="protein sequence ID" value="THG05503.1"/>
    <property type="molecule type" value="Genomic_DNA"/>
</dbReference>
<dbReference type="CDD" id="cd11013">
    <property type="entry name" value="Plantacyanin"/>
    <property type="match status" value="2"/>
</dbReference>
<dbReference type="SUPFAM" id="SSF49503">
    <property type="entry name" value="Cupredoxins"/>
    <property type="match status" value="3"/>
</dbReference>
<dbReference type="InterPro" id="IPR028871">
    <property type="entry name" value="BlueCu_1_BS"/>
</dbReference>
<evidence type="ECO:0000259" key="7">
    <source>
        <dbReference type="PROSITE" id="PS51485"/>
    </source>
</evidence>
<dbReference type="PANTHER" id="PTHR33021">
    <property type="entry name" value="BLUE COPPER PROTEIN"/>
    <property type="match status" value="1"/>
</dbReference>
<feature type="transmembrane region" description="Helical" evidence="6">
    <location>
        <begin position="130"/>
        <end position="151"/>
    </location>
</feature>
<keyword evidence="6" id="KW-0812">Transmembrane</keyword>
<dbReference type="InterPro" id="IPR003245">
    <property type="entry name" value="Phytocyanin_dom"/>
</dbReference>
<keyword evidence="1" id="KW-0479">Metal-binding</keyword>
<dbReference type="InterPro" id="IPR008972">
    <property type="entry name" value="Cupredoxin"/>
</dbReference>
<name>A0A4S4DQX3_CAMSN</name>
<keyword evidence="9" id="KW-1185">Reference proteome</keyword>
<feature type="domain" description="Phytocyanin" evidence="7">
    <location>
        <begin position="32"/>
        <end position="128"/>
    </location>
</feature>
<keyword evidence="3" id="KW-1015">Disulfide bond</keyword>
<dbReference type="Proteomes" id="UP000306102">
    <property type="component" value="Unassembled WGS sequence"/>
</dbReference>
<accession>A0A4S4DQX3</accession>
<comment type="caution">
    <text evidence="8">The sequence shown here is derived from an EMBL/GenBank/DDBJ whole genome shotgun (WGS) entry which is preliminary data.</text>
</comment>
<dbReference type="PROSITE" id="PS51485">
    <property type="entry name" value="PHYTOCYANIN"/>
    <property type="match status" value="2"/>
</dbReference>
<dbReference type="Pfam" id="PF02298">
    <property type="entry name" value="Cu_bind_like"/>
    <property type="match status" value="2"/>
</dbReference>
<dbReference type="GO" id="GO:0005886">
    <property type="term" value="C:plasma membrane"/>
    <property type="evidence" value="ECO:0007669"/>
    <property type="project" value="TreeGrafter"/>
</dbReference>
<evidence type="ECO:0000256" key="1">
    <source>
        <dbReference type="ARBA" id="ARBA00022723"/>
    </source>
</evidence>
<dbReference type="PANTHER" id="PTHR33021:SF424">
    <property type="entry name" value="BASIC BLUE PROTEIN"/>
    <property type="match status" value="1"/>
</dbReference>
<evidence type="ECO:0000256" key="6">
    <source>
        <dbReference type="SAM" id="Phobius"/>
    </source>
</evidence>
<organism evidence="8 9">
    <name type="scientific">Camellia sinensis var. sinensis</name>
    <name type="common">China tea</name>
    <dbReference type="NCBI Taxonomy" id="542762"/>
    <lineage>
        <taxon>Eukaryota</taxon>
        <taxon>Viridiplantae</taxon>
        <taxon>Streptophyta</taxon>
        <taxon>Embryophyta</taxon>
        <taxon>Tracheophyta</taxon>
        <taxon>Spermatophyta</taxon>
        <taxon>Magnoliopsida</taxon>
        <taxon>eudicotyledons</taxon>
        <taxon>Gunneridae</taxon>
        <taxon>Pentapetalae</taxon>
        <taxon>asterids</taxon>
        <taxon>Ericales</taxon>
        <taxon>Theaceae</taxon>
        <taxon>Camellia</taxon>
    </lineage>
</organism>
<dbReference type="FunFam" id="2.60.40.420:FF:000013">
    <property type="entry name" value="basic blue protein-like"/>
    <property type="match status" value="1"/>
</dbReference>
<proteinExistence type="predicted"/>
<evidence type="ECO:0000313" key="9">
    <source>
        <dbReference type="Proteomes" id="UP000306102"/>
    </source>
</evidence>
<dbReference type="InterPro" id="IPR039391">
    <property type="entry name" value="Phytocyanin-like"/>
</dbReference>
<keyword evidence="6" id="KW-0472">Membrane</keyword>
<dbReference type="InterPro" id="IPR041844">
    <property type="entry name" value="Plantacyanin"/>
</dbReference>
<evidence type="ECO:0000256" key="4">
    <source>
        <dbReference type="ARBA" id="ARBA00071970"/>
    </source>
</evidence>
<evidence type="ECO:0000256" key="2">
    <source>
        <dbReference type="ARBA" id="ARBA00023008"/>
    </source>
</evidence>
<gene>
    <name evidence="8" type="ORF">TEA_020386</name>
</gene>